<feature type="binding site" evidence="4">
    <location>
        <position position="187"/>
    </location>
    <ligand>
        <name>Mg(2+)</name>
        <dbReference type="ChEBI" id="CHEBI:18420"/>
        <label>1</label>
        <note>catalytic</note>
    </ligand>
</feature>
<evidence type="ECO:0000256" key="3">
    <source>
        <dbReference type="ARBA" id="ARBA00022842"/>
    </source>
</evidence>
<dbReference type="GO" id="GO:0007165">
    <property type="term" value="P:signal transduction"/>
    <property type="evidence" value="ECO:0007669"/>
    <property type="project" value="TreeGrafter"/>
</dbReference>
<feature type="binding site" evidence="4">
    <location>
        <position position="62"/>
    </location>
    <ligand>
        <name>Mg(2+)</name>
        <dbReference type="ChEBI" id="CHEBI:18420"/>
        <label>1</label>
        <note>catalytic</note>
    </ligand>
</feature>
<sequence>MEQFQANPHVLSEDGKDIKTLADLEAESIILSKLSETKLPIIAEESASDSLQDSLHWLVDPLDGTMNFTRGFPVFAVSIALWDGLTPVLGVILDLATQNLYTGIAGHASWMNQTPIRVSSVDSTDRAILATGFPSLRNYDEEKLTQFVGHIQAFKKIRMIGSAALSMANVAKGVFDAYFEEDIMLWDIAAGAAIVDGAGGRLLIRPGNRTHSVHAIATNGQLNFE</sequence>
<dbReference type="PROSITE" id="PS00630">
    <property type="entry name" value="IMP_2"/>
    <property type="match status" value="1"/>
</dbReference>
<accession>A0A7W5DXJ1</accession>
<name>A0A7W5DXJ1_9BACT</name>
<comment type="cofactor">
    <cofactor evidence="4">
        <name>Mg(2+)</name>
        <dbReference type="ChEBI" id="CHEBI:18420"/>
    </cofactor>
</comment>
<protein>
    <submittedName>
        <fullName evidence="5">Myo-inositol-1(Or 4)-monophosphatase</fullName>
        <ecNumber evidence="5">3.1.3.25</ecNumber>
    </submittedName>
</protein>
<dbReference type="PRINTS" id="PR00377">
    <property type="entry name" value="IMPHPHTASES"/>
</dbReference>
<dbReference type="Gene3D" id="3.40.190.80">
    <property type="match status" value="1"/>
</dbReference>
<dbReference type="GO" id="GO:0046872">
    <property type="term" value="F:metal ion binding"/>
    <property type="evidence" value="ECO:0007669"/>
    <property type="project" value="UniProtKB-KW"/>
</dbReference>
<dbReference type="Gene3D" id="3.30.540.10">
    <property type="entry name" value="Fructose-1,6-Bisphosphatase, subunit A, domain 1"/>
    <property type="match status" value="1"/>
</dbReference>
<reference evidence="5 6" key="1">
    <citation type="submission" date="2020-08" db="EMBL/GenBank/DDBJ databases">
        <title>Genomic Encyclopedia of Type Strains, Phase III (KMG-III): the genomes of soil and plant-associated and newly described type strains.</title>
        <authorList>
            <person name="Whitman W."/>
        </authorList>
    </citation>
    <scope>NUCLEOTIDE SEQUENCE [LARGE SCALE GENOMIC DNA]</scope>
    <source>
        <strain evidence="5 6">CECT 8075</strain>
    </source>
</reference>
<dbReference type="GO" id="GO:0046854">
    <property type="term" value="P:phosphatidylinositol phosphate biosynthetic process"/>
    <property type="evidence" value="ECO:0007669"/>
    <property type="project" value="InterPro"/>
</dbReference>
<dbReference type="PANTHER" id="PTHR20854:SF4">
    <property type="entry name" value="INOSITOL-1-MONOPHOSPHATASE-RELATED"/>
    <property type="match status" value="1"/>
</dbReference>
<evidence type="ECO:0000256" key="1">
    <source>
        <dbReference type="ARBA" id="ARBA00022723"/>
    </source>
</evidence>
<proteinExistence type="predicted"/>
<feature type="binding site" evidence="4">
    <location>
        <position position="44"/>
    </location>
    <ligand>
        <name>Mg(2+)</name>
        <dbReference type="ChEBI" id="CHEBI:18420"/>
        <label>1</label>
        <note>catalytic</note>
    </ligand>
</feature>
<keyword evidence="2 5" id="KW-0378">Hydrolase</keyword>
<evidence type="ECO:0000313" key="5">
    <source>
        <dbReference type="EMBL" id="MBB3206270.1"/>
    </source>
</evidence>
<dbReference type="AlphaFoldDB" id="A0A7W5DXJ1"/>
<dbReference type="EC" id="3.1.3.25" evidence="5"/>
<gene>
    <name evidence="5" type="ORF">FHS27_002079</name>
</gene>
<feature type="binding site" evidence="4">
    <location>
        <position position="60"/>
    </location>
    <ligand>
        <name>Mg(2+)</name>
        <dbReference type="ChEBI" id="CHEBI:18420"/>
        <label>1</label>
        <note>catalytic</note>
    </ligand>
</feature>
<dbReference type="InterPro" id="IPR020550">
    <property type="entry name" value="Inositol_monophosphatase_CS"/>
</dbReference>
<dbReference type="EMBL" id="JACHXU010000006">
    <property type="protein sequence ID" value="MBB3206270.1"/>
    <property type="molecule type" value="Genomic_DNA"/>
</dbReference>
<dbReference type="PROSITE" id="PS00629">
    <property type="entry name" value="IMP_1"/>
    <property type="match status" value="1"/>
</dbReference>
<dbReference type="SUPFAM" id="SSF56655">
    <property type="entry name" value="Carbohydrate phosphatase"/>
    <property type="match status" value="1"/>
</dbReference>
<dbReference type="Pfam" id="PF00459">
    <property type="entry name" value="Inositol_P"/>
    <property type="match status" value="1"/>
</dbReference>
<dbReference type="InterPro" id="IPR000760">
    <property type="entry name" value="Inositol_monophosphatase-like"/>
</dbReference>
<keyword evidence="6" id="KW-1185">Reference proteome</keyword>
<comment type="caution">
    <text evidence="5">The sequence shown here is derived from an EMBL/GenBank/DDBJ whole genome shotgun (WGS) entry which is preliminary data.</text>
</comment>
<keyword evidence="1 4" id="KW-0479">Metal-binding</keyword>
<evidence type="ECO:0000313" key="6">
    <source>
        <dbReference type="Proteomes" id="UP000536179"/>
    </source>
</evidence>
<dbReference type="InterPro" id="IPR020583">
    <property type="entry name" value="Inositol_monoP_metal-BS"/>
</dbReference>
<organism evidence="5 6">
    <name type="scientific">Aporhodopirellula rubra</name>
    <dbReference type="NCBI Taxonomy" id="980271"/>
    <lineage>
        <taxon>Bacteria</taxon>
        <taxon>Pseudomonadati</taxon>
        <taxon>Planctomycetota</taxon>
        <taxon>Planctomycetia</taxon>
        <taxon>Pirellulales</taxon>
        <taxon>Pirellulaceae</taxon>
        <taxon>Aporhodopirellula</taxon>
    </lineage>
</organism>
<evidence type="ECO:0000256" key="4">
    <source>
        <dbReference type="PIRSR" id="PIRSR600760-2"/>
    </source>
</evidence>
<dbReference type="Proteomes" id="UP000536179">
    <property type="component" value="Unassembled WGS sequence"/>
</dbReference>
<dbReference type="PANTHER" id="PTHR20854">
    <property type="entry name" value="INOSITOL MONOPHOSPHATASE"/>
    <property type="match status" value="1"/>
</dbReference>
<dbReference type="GO" id="GO:0008934">
    <property type="term" value="F:inositol monophosphate 1-phosphatase activity"/>
    <property type="evidence" value="ECO:0007669"/>
    <property type="project" value="TreeGrafter"/>
</dbReference>
<feature type="binding site" evidence="4">
    <location>
        <position position="63"/>
    </location>
    <ligand>
        <name>Mg(2+)</name>
        <dbReference type="ChEBI" id="CHEBI:18420"/>
        <label>1</label>
        <note>catalytic</note>
    </ligand>
</feature>
<keyword evidence="3 4" id="KW-0460">Magnesium</keyword>
<evidence type="ECO:0000256" key="2">
    <source>
        <dbReference type="ARBA" id="ARBA00022801"/>
    </source>
</evidence>
<dbReference type="GO" id="GO:0006020">
    <property type="term" value="P:inositol metabolic process"/>
    <property type="evidence" value="ECO:0007669"/>
    <property type="project" value="TreeGrafter"/>
</dbReference>